<dbReference type="RefSeq" id="XP_025781729.1">
    <property type="nucleotide sequence ID" value="XM_025925944.1"/>
</dbReference>
<protein>
    <recommendedName>
        <fullName evidence="2">Protein FAM229B</fullName>
    </recommendedName>
</protein>
<dbReference type="InterPro" id="IPR028025">
    <property type="entry name" value="FAM229"/>
</dbReference>
<dbReference type="CTD" id="619208"/>
<reference evidence="4" key="1">
    <citation type="submission" date="2025-08" db="UniProtKB">
        <authorList>
            <consortium name="RefSeq"/>
        </authorList>
    </citation>
    <scope>IDENTIFICATION</scope>
    <source>
        <tissue evidence="4">Blood</tissue>
    </source>
</reference>
<dbReference type="AlphaFoldDB" id="A0A6P6I1K3"/>
<dbReference type="KEGG" id="pcoo:112862674"/>
<sequence>MRLANKLFVLTENGCSVNYAFRFGTQPRKFPVEGGDSSVGLESGLSSSAACCNGKEMSPTVVWQLRRCPGSHCLTITDVPITVYATMRKPPAQSSKEMHPK</sequence>
<proteinExistence type="inferred from homology"/>
<dbReference type="PANTHER" id="PTHR35355:SF2">
    <property type="entry name" value="PROTEIN FAM229B"/>
    <property type="match status" value="1"/>
</dbReference>
<keyword evidence="3" id="KW-1185">Reference proteome</keyword>
<dbReference type="GeneID" id="112862674"/>
<evidence type="ECO:0000313" key="3">
    <source>
        <dbReference type="Proteomes" id="UP000515131"/>
    </source>
</evidence>
<dbReference type="Pfam" id="PF14982">
    <property type="entry name" value="UPF0731"/>
    <property type="match status" value="1"/>
</dbReference>
<organism evidence="3 4">
    <name type="scientific">Puma concolor</name>
    <name type="common">Mountain lion</name>
    <name type="synonym">Felis concolor</name>
    <dbReference type="NCBI Taxonomy" id="9696"/>
    <lineage>
        <taxon>Eukaryota</taxon>
        <taxon>Metazoa</taxon>
        <taxon>Chordata</taxon>
        <taxon>Craniata</taxon>
        <taxon>Vertebrata</taxon>
        <taxon>Euteleostomi</taxon>
        <taxon>Mammalia</taxon>
        <taxon>Eutheria</taxon>
        <taxon>Laurasiatheria</taxon>
        <taxon>Carnivora</taxon>
        <taxon>Feliformia</taxon>
        <taxon>Felidae</taxon>
        <taxon>Felinae</taxon>
        <taxon>Puma</taxon>
    </lineage>
</organism>
<dbReference type="PANTHER" id="PTHR35355">
    <property type="entry name" value="PROTEIN FAM229A"/>
    <property type="match status" value="1"/>
</dbReference>
<dbReference type="Proteomes" id="UP000515131">
    <property type="component" value="Unplaced"/>
</dbReference>
<accession>A0A6P6I1K3</accession>
<evidence type="ECO:0000256" key="2">
    <source>
        <dbReference type="ARBA" id="ARBA00039601"/>
    </source>
</evidence>
<comment type="similarity">
    <text evidence="1">Belongs to the FAM229 family.</text>
</comment>
<name>A0A6P6I1K3_PUMCO</name>
<gene>
    <name evidence="4" type="primary">FAM229B</name>
</gene>
<evidence type="ECO:0000256" key="1">
    <source>
        <dbReference type="ARBA" id="ARBA00009958"/>
    </source>
</evidence>
<evidence type="ECO:0000313" key="4">
    <source>
        <dbReference type="RefSeq" id="XP_025781729.1"/>
    </source>
</evidence>